<gene>
    <name evidence="6" type="ORF">CXG81DRAFT_12443</name>
</gene>
<name>A0A4P9X763_9FUNG</name>
<dbReference type="Proteomes" id="UP000274922">
    <property type="component" value="Unassembled WGS sequence"/>
</dbReference>
<keyword evidence="7" id="KW-1185">Reference proteome</keyword>
<dbReference type="EMBL" id="ML014187">
    <property type="protein sequence ID" value="RKP01048.1"/>
    <property type="molecule type" value="Genomic_DNA"/>
</dbReference>
<comment type="subcellular location">
    <subcellularLocation>
        <location evidence="1">Membrane</location>
    </subcellularLocation>
</comment>
<evidence type="ECO:0000313" key="6">
    <source>
        <dbReference type="EMBL" id="RKP01048.1"/>
    </source>
</evidence>
<evidence type="ECO:0000256" key="5">
    <source>
        <dbReference type="SAM" id="Phobius"/>
    </source>
</evidence>
<dbReference type="GO" id="GO:0016020">
    <property type="term" value="C:membrane"/>
    <property type="evidence" value="ECO:0007669"/>
    <property type="project" value="UniProtKB-SubCell"/>
</dbReference>
<evidence type="ECO:0000313" key="7">
    <source>
        <dbReference type="Proteomes" id="UP000274922"/>
    </source>
</evidence>
<evidence type="ECO:0000256" key="3">
    <source>
        <dbReference type="ARBA" id="ARBA00022989"/>
    </source>
</evidence>
<sequence>MPSFIVVGPACATCCQLLSIAGFIFLAVIGMLFRSGADTLVLGHEGVPANADAMGKHCYIAAIMYLILVMFCGCQRYANNRLAPRLS</sequence>
<dbReference type="AlphaFoldDB" id="A0A4P9X763"/>
<feature type="transmembrane region" description="Helical" evidence="5">
    <location>
        <begin position="6"/>
        <end position="33"/>
    </location>
</feature>
<feature type="transmembrane region" description="Helical" evidence="5">
    <location>
        <begin position="58"/>
        <end position="78"/>
    </location>
</feature>
<evidence type="ECO:0000256" key="4">
    <source>
        <dbReference type="ARBA" id="ARBA00023136"/>
    </source>
</evidence>
<proteinExistence type="predicted"/>
<protein>
    <submittedName>
        <fullName evidence="6">Uncharacterized protein</fullName>
    </submittedName>
</protein>
<dbReference type="OrthoDB" id="67317at2759"/>
<dbReference type="Pfam" id="PF23489">
    <property type="entry name" value="V-ATPase_su_f"/>
    <property type="match status" value="1"/>
</dbReference>
<reference evidence="7" key="1">
    <citation type="journal article" date="2018" name="Nat. Microbiol.">
        <title>Leveraging single-cell genomics to expand the fungal tree of life.</title>
        <authorList>
            <person name="Ahrendt S.R."/>
            <person name="Quandt C.A."/>
            <person name="Ciobanu D."/>
            <person name="Clum A."/>
            <person name="Salamov A."/>
            <person name="Andreopoulos B."/>
            <person name="Cheng J.F."/>
            <person name="Woyke T."/>
            <person name="Pelin A."/>
            <person name="Henrissat B."/>
            <person name="Reynolds N.K."/>
            <person name="Benny G.L."/>
            <person name="Smith M.E."/>
            <person name="James T.Y."/>
            <person name="Grigoriev I.V."/>
        </authorList>
    </citation>
    <scope>NUCLEOTIDE SEQUENCE [LARGE SCALE GENOMIC DNA]</scope>
    <source>
        <strain evidence="7">ATCC 52028</strain>
    </source>
</reference>
<accession>A0A4P9X763</accession>
<dbReference type="InterPro" id="IPR056552">
    <property type="entry name" value="Ribonucl_Kappa"/>
</dbReference>
<evidence type="ECO:0000256" key="2">
    <source>
        <dbReference type="ARBA" id="ARBA00022692"/>
    </source>
</evidence>
<keyword evidence="4 5" id="KW-0472">Membrane</keyword>
<keyword evidence="3 5" id="KW-1133">Transmembrane helix</keyword>
<organism evidence="6 7">
    <name type="scientific">Caulochytrium protostelioides</name>
    <dbReference type="NCBI Taxonomy" id="1555241"/>
    <lineage>
        <taxon>Eukaryota</taxon>
        <taxon>Fungi</taxon>
        <taxon>Fungi incertae sedis</taxon>
        <taxon>Chytridiomycota</taxon>
        <taxon>Chytridiomycota incertae sedis</taxon>
        <taxon>Chytridiomycetes</taxon>
        <taxon>Caulochytriales</taxon>
        <taxon>Caulochytriaceae</taxon>
        <taxon>Caulochytrium</taxon>
    </lineage>
</organism>
<evidence type="ECO:0000256" key="1">
    <source>
        <dbReference type="ARBA" id="ARBA00004370"/>
    </source>
</evidence>
<keyword evidence="2 5" id="KW-0812">Transmembrane</keyword>